<sequence length="66" mass="7748">MSKKRCAVLHLATPESWAAWNRRMAPLRRRRVRVTLPVPRAVELARYYGKIMAERQARLASGKYPR</sequence>
<dbReference type="EMBL" id="JAMTCP010000007">
    <property type="protein sequence ID" value="MCP2258241.1"/>
    <property type="molecule type" value="Genomic_DNA"/>
</dbReference>
<evidence type="ECO:0000313" key="1">
    <source>
        <dbReference type="EMBL" id="MCP2258241.1"/>
    </source>
</evidence>
<reference evidence="1 2" key="1">
    <citation type="submission" date="2022-06" db="EMBL/GenBank/DDBJ databases">
        <title>Genomic Encyclopedia of Archaeal and Bacterial Type Strains, Phase II (KMG-II): from individual species to whole genera.</title>
        <authorList>
            <person name="Goeker M."/>
        </authorList>
    </citation>
    <scope>NUCLEOTIDE SEQUENCE [LARGE SCALE GENOMIC DNA]</scope>
    <source>
        <strain evidence="1 2">DSM 40477</strain>
    </source>
</reference>
<protein>
    <submittedName>
        <fullName evidence="1">Uncharacterized protein</fullName>
    </submittedName>
</protein>
<accession>A0ABT1HRV1</accession>
<keyword evidence="2" id="KW-1185">Reference proteome</keyword>
<organism evidence="1 2">
    <name type="scientific">Streptoalloteichus tenebrarius (strain ATCC 17920 / DSM 40477 / JCM 4838 / CBS 697.72 / NBRC 16177 / NCIMB 11028 / NRRL B-12390 / A12253. 1 / ISP 5477)</name>
    <name type="common">Streptomyces tenebrarius</name>
    <dbReference type="NCBI Taxonomy" id="1933"/>
    <lineage>
        <taxon>Bacteria</taxon>
        <taxon>Bacillati</taxon>
        <taxon>Actinomycetota</taxon>
        <taxon>Actinomycetes</taxon>
        <taxon>Pseudonocardiales</taxon>
        <taxon>Pseudonocardiaceae</taxon>
        <taxon>Streptoalloteichus</taxon>
    </lineage>
</organism>
<dbReference type="RefSeq" id="WP_253669173.1">
    <property type="nucleotide sequence ID" value="NZ_JAMTCP010000007.1"/>
</dbReference>
<comment type="caution">
    <text evidence="1">The sequence shown here is derived from an EMBL/GenBank/DDBJ whole genome shotgun (WGS) entry which is preliminary data.</text>
</comment>
<name>A0ABT1HRV1_STRSD</name>
<proteinExistence type="predicted"/>
<gene>
    <name evidence="1" type="ORF">LX15_001935</name>
</gene>
<evidence type="ECO:0000313" key="2">
    <source>
        <dbReference type="Proteomes" id="UP001205311"/>
    </source>
</evidence>
<dbReference type="Proteomes" id="UP001205311">
    <property type="component" value="Unassembled WGS sequence"/>
</dbReference>